<evidence type="ECO:0000313" key="7">
    <source>
        <dbReference type="EMBL" id="TRM59568.1"/>
    </source>
</evidence>
<accession>A0A550C461</accession>
<organism evidence="7 8">
    <name type="scientific">Schizophyllum amplum</name>
    <dbReference type="NCBI Taxonomy" id="97359"/>
    <lineage>
        <taxon>Eukaryota</taxon>
        <taxon>Fungi</taxon>
        <taxon>Dikarya</taxon>
        <taxon>Basidiomycota</taxon>
        <taxon>Agaricomycotina</taxon>
        <taxon>Agaricomycetes</taxon>
        <taxon>Agaricomycetidae</taxon>
        <taxon>Agaricales</taxon>
        <taxon>Schizophyllaceae</taxon>
        <taxon>Schizophyllum</taxon>
    </lineage>
</organism>
<evidence type="ECO:0008006" key="9">
    <source>
        <dbReference type="Google" id="ProtNLM"/>
    </source>
</evidence>
<evidence type="ECO:0000313" key="8">
    <source>
        <dbReference type="Proteomes" id="UP000320762"/>
    </source>
</evidence>
<dbReference type="InterPro" id="IPR003591">
    <property type="entry name" value="Leu-rich_rpt_typical-subtyp"/>
</dbReference>
<name>A0A550C461_9AGAR</name>
<keyword evidence="8" id="KW-1185">Reference proteome</keyword>
<evidence type="ECO:0000256" key="1">
    <source>
        <dbReference type="ARBA" id="ARBA00004123"/>
    </source>
</evidence>
<gene>
    <name evidence="7" type="ORF">BD626DRAFT_507575</name>
</gene>
<dbReference type="OrthoDB" id="266138at2759"/>
<dbReference type="SMART" id="SM00365">
    <property type="entry name" value="LRR_SD22"/>
    <property type="match status" value="10"/>
</dbReference>
<reference evidence="7 8" key="1">
    <citation type="journal article" date="2019" name="New Phytol.">
        <title>Comparative genomics reveals unique wood-decay strategies and fruiting body development in the Schizophyllaceae.</title>
        <authorList>
            <person name="Almasi E."/>
            <person name="Sahu N."/>
            <person name="Krizsan K."/>
            <person name="Balint B."/>
            <person name="Kovacs G.M."/>
            <person name="Kiss B."/>
            <person name="Cseklye J."/>
            <person name="Drula E."/>
            <person name="Henrissat B."/>
            <person name="Nagy I."/>
            <person name="Chovatia M."/>
            <person name="Adam C."/>
            <person name="LaButti K."/>
            <person name="Lipzen A."/>
            <person name="Riley R."/>
            <person name="Grigoriev I.V."/>
            <person name="Nagy L.G."/>
        </authorList>
    </citation>
    <scope>NUCLEOTIDE SEQUENCE [LARGE SCALE GENOMIC DNA]</scope>
    <source>
        <strain evidence="7 8">NL-1724</strain>
    </source>
</reference>
<dbReference type="PROSITE" id="PS51450">
    <property type="entry name" value="LRR"/>
    <property type="match status" value="9"/>
</dbReference>
<comment type="similarity">
    <text evidence="5">Belongs to the SDS22 family.</text>
</comment>
<dbReference type="InterPro" id="IPR001611">
    <property type="entry name" value="Leu-rich_rpt"/>
</dbReference>
<evidence type="ECO:0000256" key="4">
    <source>
        <dbReference type="ARBA" id="ARBA00023242"/>
    </source>
</evidence>
<dbReference type="SMART" id="SM00369">
    <property type="entry name" value="LRR_TYP"/>
    <property type="match status" value="7"/>
</dbReference>
<dbReference type="FunFam" id="3.80.10.10:FF:000055">
    <property type="entry name" value="Protein phosphatase 1 regulatory subunit 7"/>
    <property type="match status" value="1"/>
</dbReference>
<dbReference type="PANTHER" id="PTHR45973:SF23">
    <property type="entry name" value="PROTEIN PHOSPHATASE 1 REGULATORY SUBUNIT 7"/>
    <property type="match status" value="1"/>
</dbReference>
<evidence type="ECO:0000256" key="5">
    <source>
        <dbReference type="ARBA" id="ARBA00023460"/>
    </source>
</evidence>
<dbReference type="PANTHER" id="PTHR45973">
    <property type="entry name" value="PROTEIN PHOSPHATASE 1 REGULATORY SUBUNIT SDS22-RELATED"/>
    <property type="match status" value="1"/>
</dbReference>
<evidence type="ECO:0000256" key="6">
    <source>
        <dbReference type="SAM" id="MobiDB-lite"/>
    </source>
</evidence>
<dbReference type="EMBL" id="VDMD01000027">
    <property type="protein sequence ID" value="TRM59568.1"/>
    <property type="molecule type" value="Genomic_DNA"/>
</dbReference>
<protein>
    <recommendedName>
        <fullName evidence="9">Protein phosphatase 1 regulatory subunit 7</fullName>
    </recommendedName>
</protein>
<dbReference type="Pfam" id="PF12799">
    <property type="entry name" value="LRR_4"/>
    <property type="match status" value="3"/>
</dbReference>
<comment type="caution">
    <text evidence="7">The sequence shown here is derived from an EMBL/GenBank/DDBJ whole genome shotgun (WGS) entry which is preliminary data.</text>
</comment>
<evidence type="ECO:0000256" key="3">
    <source>
        <dbReference type="ARBA" id="ARBA00022737"/>
    </source>
</evidence>
<comment type="subcellular location">
    <subcellularLocation>
        <location evidence="1">Nucleus</location>
    </subcellularLocation>
</comment>
<dbReference type="GO" id="GO:0005634">
    <property type="term" value="C:nucleus"/>
    <property type="evidence" value="ECO:0007669"/>
    <property type="project" value="UniProtKB-SubCell"/>
</dbReference>
<dbReference type="InterPro" id="IPR050576">
    <property type="entry name" value="Cilia_flagella_integrity"/>
</dbReference>
<dbReference type="SUPFAM" id="SSF52058">
    <property type="entry name" value="L domain-like"/>
    <property type="match status" value="1"/>
</dbReference>
<sequence length="365" mass="41780">MDANPVQDHKNMDSAPSETPAVRSKAAQVVRVAAKSKDEPDSDEEPAEDDVEDAQDDEEIDLLEDYPDETYELELIHSRIANLAPLRLSRFAPYLQKLCLRQNQISHLEPDVFHTLTNLDELDFYDNKIKHVGRALDKLDKLTVLDLSFNNIRTVPDALQHLPALRTVYFVQNRISKISGLENLTNLTSLELGGNRIRKIEQIDDLVNLKELWLGKNKISRLENLDKLKKLRILSIQSNRITKLEGLDELENLEELYISHNGILKIEGLDKNLKITTVDIGNNFIKELENLSHLQSLEELWMSNNEIPDLRGLEPQLRHIESLNTLYLEGNPCQKTDMANYRRKIQLALPQLKQIDATFTRAGGL</sequence>
<dbReference type="STRING" id="97359.A0A550C461"/>
<feature type="compositionally biased region" description="Acidic residues" evidence="6">
    <location>
        <begin position="40"/>
        <end position="57"/>
    </location>
</feature>
<keyword evidence="3" id="KW-0677">Repeat</keyword>
<proteinExistence type="inferred from homology"/>
<feature type="region of interest" description="Disordered" evidence="6">
    <location>
        <begin position="1"/>
        <end position="57"/>
    </location>
</feature>
<dbReference type="AlphaFoldDB" id="A0A550C461"/>
<keyword evidence="2" id="KW-0433">Leucine-rich repeat</keyword>
<keyword evidence="4" id="KW-0539">Nucleus</keyword>
<dbReference type="Gene3D" id="3.80.10.10">
    <property type="entry name" value="Ribonuclease Inhibitor"/>
    <property type="match status" value="2"/>
</dbReference>
<dbReference type="InterPro" id="IPR025875">
    <property type="entry name" value="Leu-rich_rpt_4"/>
</dbReference>
<dbReference type="Pfam" id="PF13855">
    <property type="entry name" value="LRR_8"/>
    <property type="match status" value="1"/>
</dbReference>
<dbReference type="Proteomes" id="UP000320762">
    <property type="component" value="Unassembled WGS sequence"/>
</dbReference>
<evidence type="ECO:0000256" key="2">
    <source>
        <dbReference type="ARBA" id="ARBA00022614"/>
    </source>
</evidence>
<dbReference type="InterPro" id="IPR032675">
    <property type="entry name" value="LRR_dom_sf"/>
</dbReference>